<feature type="non-terminal residue" evidence="1">
    <location>
        <position position="24"/>
    </location>
</feature>
<gene>
    <name evidence="1" type="ORF">METZ01_LOCUS135301</name>
</gene>
<proteinExistence type="predicted"/>
<protein>
    <submittedName>
        <fullName evidence="1">Uncharacterized protein</fullName>
    </submittedName>
</protein>
<name>A0A381Z145_9ZZZZ</name>
<accession>A0A381Z145</accession>
<evidence type="ECO:0000313" key="1">
    <source>
        <dbReference type="EMBL" id="SVA82447.1"/>
    </source>
</evidence>
<reference evidence="1" key="1">
    <citation type="submission" date="2018-05" db="EMBL/GenBank/DDBJ databases">
        <authorList>
            <person name="Lanie J.A."/>
            <person name="Ng W.-L."/>
            <person name="Kazmierczak K.M."/>
            <person name="Andrzejewski T.M."/>
            <person name="Davidsen T.M."/>
            <person name="Wayne K.J."/>
            <person name="Tettelin H."/>
            <person name="Glass J.I."/>
            <person name="Rusch D."/>
            <person name="Podicherti R."/>
            <person name="Tsui H.-C.T."/>
            <person name="Winkler M.E."/>
        </authorList>
    </citation>
    <scope>NUCLEOTIDE SEQUENCE</scope>
</reference>
<organism evidence="1">
    <name type="scientific">marine metagenome</name>
    <dbReference type="NCBI Taxonomy" id="408172"/>
    <lineage>
        <taxon>unclassified sequences</taxon>
        <taxon>metagenomes</taxon>
        <taxon>ecological metagenomes</taxon>
    </lineage>
</organism>
<sequence length="24" mass="2685">VGLDKGGGQDVIKIPNYILRNHFM</sequence>
<feature type="non-terminal residue" evidence="1">
    <location>
        <position position="1"/>
    </location>
</feature>
<dbReference type="AlphaFoldDB" id="A0A381Z145"/>
<dbReference type="EMBL" id="UINC01019471">
    <property type="protein sequence ID" value="SVA82447.1"/>
    <property type="molecule type" value="Genomic_DNA"/>
</dbReference>